<evidence type="ECO:0000313" key="9">
    <source>
        <dbReference type="EMBL" id="HEW46296.1"/>
    </source>
</evidence>
<dbReference type="PANTHER" id="PTHR34933">
    <property type="entry name" value="FLAGELLAR L-RING PROTEIN"/>
    <property type="match status" value="1"/>
</dbReference>
<dbReference type="GO" id="GO:0009427">
    <property type="term" value="C:bacterial-type flagellum basal body, distal rod, L ring"/>
    <property type="evidence" value="ECO:0007669"/>
    <property type="project" value="InterPro"/>
</dbReference>
<keyword evidence="6 7" id="KW-0998">Cell outer membrane</keyword>
<dbReference type="PROSITE" id="PS51257">
    <property type="entry name" value="PROKAR_LIPOPROTEIN"/>
    <property type="match status" value="1"/>
</dbReference>
<feature type="region of interest" description="Disordered" evidence="8">
    <location>
        <begin position="36"/>
        <end position="55"/>
    </location>
</feature>
<dbReference type="InterPro" id="IPR000527">
    <property type="entry name" value="Flag_Lring"/>
</dbReference>
<evidence type="ECO:0000256" key="7">
    <source>
        <dbReference type="HAMAP-Rule" id="MF_00415"/>
    </source>
</evidence>
<comment type="similarity">
    <text evidence="2 7">Belongs to the FlgH family.</text>
</comment>
<keyword evidence="5 7" id="KW-0975">Bacterial flagellum</keyword>
<gene>
    <name evidence="7" type="primary">flgH</name>
    <name evidence="9" type="ORF">ENO47_06485</name>
</gene>
<organism evidence="9">
    <name type="scientific">Hydrogenobacter sp</name>
    <dbReference type="NCBI Taxonomy" id="2152829"/>
    <lineage>
        <taxon>Bacteria</taxon>
        <taxon>Pseudomonadati</taxon>
        <taxon>Aquificota</taxon>
        <taxon>Aquificia</taxon>
        <taxon>Aquificales</taxon>
        <taxon>Aquificaceae</taxon>
        <taxon>Hydrogenobacter</taxon>
    </lineage>
</organism>
<evidence type="ECO:0000256" key="5">
    <source>
        <dbReference type="ARBA" id="ARBA00023143"/>
    </source>
</evidence>
<evidence type="ECO:0000256" key="3">
    <source>
        <dbReference type="ARBA" id="ARBA00022729"/>
    </source>
</evidence>
<proteinExistence type="inferred from homology"/>
<dbReference type="PANTHER" id="PTHR34933:SF1">
    <property type="entry name" value="FLAGELLAR L-RING PROTEIN"/>
    <property type="match status" value="1"/>
</dbReference>
<dbReference type="EMBL" id="DSFP01000056">
    <property type="protein sequence ID" value="HEW46296.1"/>
    <property type="molecule type" value="Genomic_DNA"/>
</dbReference>
<dbReference type="AlphaFoldDB" id="A0A7C2VHX8"/>
<protein>
    <recommendedName>
        <fullName evidence="7">Flagellar L-ring protein</fullName>
    </recommendedName>
    <alternativeName>
        <fullName evidence="7">Basal body L-ring protein</fullName>
    </alternativeName>
</protein>
<keyword evidence="3 7" id="KW-0732">Signal</keyword>
<keyword evidence="4 7" id="KW-0472">Membrane</keyword>
<comment type="subunit">
    <text evidence="7">The basal body constitutes a major portion of the flagellar organelle and consists of four rings (L,P,S, and M) mounted on a central rod.</text>
</comment>
<keyword evidence="7" id="KW-0449">Lipoprotein</keyword>
<dbReference type="GO" id="GO:0071973">
    <property type="term" value="P:bacterial-type flagellum-dependent cell motility"/>
    <property type="evidence" value="ECO:0007669"/>
    <property type="project" value="InterPro"/>
</dbReference>
<dbReference type="GO" id="GO:0003774">
    <property type="term" value="F:cytoskeletal motor activity"/>
    <property type="evidence" value="ECO:0007669"/>
    <property type="project" value="InterPro"/>
</dbReference>
<evidence type="ECO:0000256" key="4">
    <source>
        <dbReference type="ARBA" id="ARBA00023136"/>
    </source>
</evidence>
<accession>A0A7C2VHX8</accession>
<dbReference type="PRINTS" id="PR01008">
    <property type="entry name" value="FLGLRINGFLGH"/>
</dbReference>
<dbReference type="Pfam" id="PF02107">
    <property type="entry name" value="FlgH"/>
    <property type="match status" value="1"/>
</dbReference>
<sequence>MGKGLNYIAMGRWIILLMVFAFSCGPKVSTLEDYEKRNPYPGTQERTEYSSRGSLMPKEGYQDLYSEKRASRVGDVIYLQIVESINAIESISAQTQRSSAFKQGISSFFGLSQNTLADIGGQGSGQMNTKGSGKVQQTGVLTTRLAGRVMKLYPNGSMLVEAKKYIAIENAQREVVLRGIVRPEDIDSTNTVSSDKIANLEVFIDGKGFLADGGSPGWLAKILAKVLPF</sequence>
<name>A0A7C2VHX8_9AQUI</name>
<reference evidence="9" key="1">
    <citation type="journal article" date="2020" name="mSystems">
        <title>Genome- and Community-Level Interaction Insights into Carbon Utilization and Element Cycling Functions of Hydrothermarchaeota in Hydrothermal Sediment.</title>
        <authorList>
            <person name="Zhou Z."/>
            <person name="Liu Y."/>
            <person name="Xu W."/>
            <person name="Pan J."/>
            <person name="Luo Z.H."/>
            <person name="Li M."/>
        </authorList>
    </citation>
    <scope>NUCLEOTIDE SEQUENCE [LARGE SCALE GENOMIC DNA]</scope>
    <source>
        <strain evidence="9">SpSt-132</strain>
    </source>
</reference>
<comment type="subcellular location">
    <subcellularLocation>
        <location evidence="7">Cell outer membrane</location>
        <topology evidence="7">Lipid-anchor</topology>
    </subcellularLocation>
    <subcellularLocation>
        <location evidence="7">Bacterial flagellum basal body</location>
    </subcellularLocation>
</comment>
<dbReference type="HAMAP" id="MF_00415">
    <property type="entry name" value="FlgH"/>
    <property type="match status" value="1"/>
</dbReference>
<keyword evidence="9" id="KW-0282">Flagellum</keyword>
<evidence type="ECO:0000256" key="6">
    <source>
        <dbReference type="ARBA" id="ARBA00023237"/>
    </source>
</evidence>
<evidence type="ECO:0000256" key="2">
    <source>
        <dbReference type="ARBA" id="ARBA00006929"/>
    </source>
</evidence>
<evidence type="ECO:0000256" key="8">
    <source>
        <dbReference type="SAM" id="MobiDB-lite"/>
    </source>
</evidence>
<keyword evidence="9" id="KW-0966">Cell projection</keyword>
<evidence type="ECO:0000256" key="1">
    <source>
        <dbReference type="ARBA" id="ARBA00002591"/>
    </source>
</evidence>
<dbReference type="GO" id="GO:0009279">
    <property type="term" value="C:cell outer membrane"/>
    <property type="evidence" value="ECO:0007669"/>
    <property type="project" value="UniProtKB-SubCell"/>
</dbReference>
<comment type="caution">
    <text evidence="9">The sequence shown here is derived from an EMBL/GenBank/DDBJ whole genome shotgun (WGS) entry which is preliminary data.</text>
</comment>
<comment type="function">
    <text evidence="1 7">Assembles around the rod to form the L-ring and probably protects the motor/basal body from shearing forces during rotation.</text>
</comment>
<keyword evidence="9" id="KW-0969">Cilium</keyword>